<gene>
    <name evidence="7" type="ORF">BGP80_06545</name>
</gene>
<feature type="domain" description="HTH araC/xylS-type" evidence="6">
    <location>
        <begin position="158"/>
        <end position="258"/>
    </location>
</feature>
<dbReference type="InterPro" id="IPR020449">
    <property type="entry name" value="Tscrpt_reg_AraC-type_HTH"/>
</dbReference>
<dbReference type="PRINTS" id="PR00032">
    <property type="entry name" value="HTHARAC"/>
</dbReference>
<dbReference type="AlphaFoldDB" id="A0A2S3W9R9"/>
<evidence type="ECO:0000256" key="1">
    <source>
        <dbReference type="ARBA" id="ARBA00022491"/>
    </source>
</evidence>
<dbReference type="InterPro" id="IPR011051">
    <property type="entry name" value="RmlC_Cupin_sf"/>
</dbReference>
<keyword evidence="4" id="KW-0010">Activator</keyword>
<dbReference type="PANTHER" id="PTHR11019:SF159">
    <property type="entry name" value="TRANSCRIPTIONAL REGULATOR-RELATED"/>
    <property type="match status" value="1"/>
</dbReference>
<dbReference type="Proteomes" id="UP000237194">
    <property type="component" value="Unassembled WGS sequence"/>
</dbReference>
<keyword evidence="1" id="KW-0678">Repressor</keyword>
<dbReference type="PANTHER" id="PTHR11019">
    <property type="entry name" value="HTH-TYPE TRANSCRIPTIONAL REGULATOR NIMR"/>
    <property type="match status" value="1"/>
</dbReference>
<sequence length="266" mass="28979">MKESFGLDPYQNVPRDAVVTVRDYADGQVFAAHSHQRGQFAYASCGVITVFTDRGNWVVPPQRAIWVPARLGHAMHMCGPVTMLNTYIREPAALALGLPEACQVYGVSALLRQLLDKAIEVPALYSAEGRDGHLMGLLLHEIAAMPALSLNAPLPQEPRLAQACREFLEQPSLEVGIDAMAQRTAMSRRTFTRVFRAQTGISFIEWRQQACLHAAVIRLGNGEPVTQVAIALGYSSSSAFATVFKRVLGEVPSRYMAESAGGRRGG</sequence>
<dbReference type="SUPFAM" id="SSF46689">
    <property type="entry name" value="Homeodomain-like"/>
    <property type="match status" value="1"/>
</dbReference>
<dbReference type="Gene3D" id="1.10.10.60">
    <property type="entry name" value="Homeodomain-like"/>
    <property type="match status" value="2"/>
</dbReference>
<evidence type="ECO:0000313" key="7">
    <source>
        <dbReference type="EMBL" id="POF87643.1"/>
    </source>
</evidence>
<dbReference type="CDD" id="cd06124">
    <property type="entry name" value="cupin_NimR-like_N"/>
    <property type="match status" value="1"/>
</dbReference>
<evidence type="ECO:0000256" key="2">
    <source>
        <dbReference type="ARBA" id="ARBA00023015"/>
    </source>
</evidence>
<dbReference type="Pfam" id="PF12833">
    <property type="entry name" value="HTH_18"/>
    <property type="match status" value="1"/>
</dbReference>
<dbReference type="SMART" id="SM00342">
    <property type="entry name" value="HTH_ARAC"/>
    <property type="match status" value="1"/>
</dbReference>
<proteinExistence type="predicted"/>
<dbReference type="InterPro" id="IPR003313">
    <property type="entry name" value="AraC-bd"/>
</dbReference>
<evidence type="ECO:0000313" key="8">
    <source>
        <dbReference type="Proteomes" id="UP000237194"/>
    </source>
</evidence>
<dbReference type="FunFam" id="1.10.10.60:FF:000132">
    <property type="entry name" value="AraC family transcriptional regulator"/>
    <property type="match status" value="1"/>
</dbReference>
<dbReference type="InterPro" id="IPR009057">
    <property type="entry name" value="Homeodomain-like_sf"/>
</dbReference>
<dbReference type="EMBL" id="MIND01000018">
    <property type="protein sequence ID" value="POF87643.1"/>
    <property type="molecule type" value="Genomic_DNA"/>
</dbReference>
<dbReference type="InterPro" id="IPR018060">
    <property type="entry name" value="HTH_AraC"/>
</dbReference>
<protein>
    <submittedName>
        <fullName evidence="7">AraC family transcriptional regulator</fullName>
    </submittedName>
</protein>
<dbReference type="GO" id="GO:0043565">
    <property type="term" value="F:sequence-specific DNA binding"/>
    <property type="evidence" value="ECO:0007669"/>
    <property type="project" value="InterPro"/>
</dbReference>
<evidence type="ECO:0000256" key="4">
    <source>
        <dbReference type="ARBA" id="ARBA00023159"/>
    </source>
</evidence>
<keyword evidence="3" id="KW-0238">DNA-binding</keyword>
<evidence type="ECO:0000256" key="5">
    <source>
        <dbReference type="ARBA" id="ARBA00023163"/>
    </source>
</evidence>
<reference evidence="7 8" key="2">
    <citation type="submission" date="2018-03" db="EMBL/GenBank/DDBJ databases">
        <title>Draft genome of Pseudomonas putida strain KT-27.</title>
        <authorList>
            <person name="Yoshizawa S."/>
            <person name="Khan N.H."/>
            <person name="Nishimura M."/>
            <person name="Chiura H.X."/>
            <person name="Ogura Y."/>
            <person name="Hayashi T."/>
            <person name="Kogure K."/>
        </authorList>
    </citation>
    <scope>NUCLEOTIDE SEQUENCE [LARGE SCALE GENOMIC DNA]</scope>
    <source>
        <strain evidence="7 8">KT-27</strain>
    </source>
</reference>
<evidence type="ECO:0000259" key="6">
    <source>
        <dbReference type="PROSITE" id="PS01124"/>
    </source>
</evidence>
<name>A0A2S3W9R9_PSEPU</name>
<keyword evidence="2" id="KW-0805">Transcription regulation</keyword>
<dbReference type="GO" id="GO:0003700">
    <property type="term" value="F:DNA-binding transcription factor activity"/>
    <property type="evidence" value="ECO:0007669"/>
    <property type="project" value="InterPro"/>
</dbReference>
<dbReference type="Pfam" id="PF02311">
    <property type="entry name" value="AraC_binding"/>
    <property type="match status" value="1"/>
</dbReference>
<evidence type="ECO:0000256" key="3">
    <source>
        <dbReference type="ARBA" id="ARBA00023125"/>
    </source>
</evidence>
<keyword evidence="5" id="KW-0804">Transcription</keyword>
<dbReference type="SUPFAM" id="SSF51182">
    <property type="entry name" value="RmlC-like cupins"/>
    <property type="match status" value="1"/>
</dbReference>
<comment type="caution">
    <text evidence="7">The sequence shown here is derived from an EMBL/GenBank/DDBJ whole genome shotgun (WGS) entry which is preliminary data.</text>
</comment>
<organism evidence="7 8">
    <name type="scientific">Pseudomonas putida</name>
    <name type="common">Arthrobacter siderocapsulatus</name>
    <dbReference type="NCBI Taxonomy" id="303"/>
    <lineage>
        <taxon>Bacteria</taxon>
        <taxon>Pseudomonadati</taxon>
        <taxon>Pseudomonadota</taxon>
        <taxon>Gammaproteobacteria</taxon>
        <taxon>Pseudomonadales</taxon>
        <taxon>Pseudomonadaceae</taxon>
        <taxon>Pseudomonas</taxon>
    </lineage>
</organism>
<dbReference type="RefSeq" id="WP_103435967.1">
    <property type="nucleotide sequence ID" value="NZ_MIND01000018.1"/>
</dbReference>
<reference evidence="7 8" key="1">
    <citation type="submission" date="2016-08" db="EMBL/GenBank/DDBJ databases">
        <authorList>
            <person name="Seilhamer J.J."/>
        </authorList>
    </citation>
    <scope>NUCLEOTIDE SEQUENCE [LARGE SCALE GENOMIC DNA]</scope>
    <source>
        <strain evidence="7 8">KT-27</strain>
    </source>
</reference>
<dbReference type="PROSITE" id="PS01124">
    <property type="entry name" value="HTH_ARAC_FAMILY_2"/>
    <property type="match status" value="1"/>
</dbReference>
<accession>A0A2S3W9R9</accession>